<dbReference type="Gramene" id="RZC83526">
    <property type="protein sequence ID" value="RZC83526"/>
    <property type="gene ID" value="C5167_046312"/>
</dbReference>
<keyword evidence="3" id="KW-1185">Reference proteome</keyword>
<sequence length="107" mass="11857">MNVEKKSAAPEAFFFGIFGFCEGDLREERGLFLRIGSDFHSEIVFAAKQVAAVREISGKKGDCFGELEVIFIARSSLPQNKNGILSVVVRKVFVVVVVLLIFVDCQQ</sequence>
<keyword evidence="1" id="KW-0472">Membrane</keyword>
<reference evidence="2 3" key="1">
    <citation type="journal article" date="2018" name="Science">
        <title>The opium poppy genome and morphinan production.</title>
        <authorList>
            <person name="Guo L."/>
            <person name="Winzer T."/>
            <person name="Yang X."/>
            <person name="Li Y."/>
            <person name="Ning Z."/>
            <person name="He Z."/>
            <person name="Teodor R."/>
            <person name="Lu Y."/>
            <person name="Bowser T.A."/>
            <person name="Graham I.A."/>
            <person name="Ye K."/>
        </authorList>
    </citation>
    <scope>NUCLEOTIDE SEQUENCE [LARGE SCALE GENOMIC DNA]</scope>
    <source>
        <strain evidence="3">cv. HN1</strain>
        <tissue evidence="2">Leaves</tissue>
    </source>
</reference>
<gene>
    <name evidence="2" type="ORF">C5167_046312</name>
</gene>
<evidence type="ECO:0000313" key="2">
    <source>
        <dbReference type="EMBL" id="RZC83526.1"/>
    </source>
</evidence>
<dbReference type="EMBL" id="CM010725">
    <property type="protein sequence ID" value="RZC83526.1"/>
    <property type="molecule type" value="Genomic_DNA"/>
</dbReference>
<accession>A0A4Y7LE68</accession>
<protein>
    <submittedName>
        <fullName evidence="2">Uncharacterized protein</fullName>
    </submittedName>
</protein>
<keyword evidence="1" id="KW-0812">Transmembrane</keyword>
<evidence type="ECO:0000256" key="1">
    <source>
        <dbReference type="SAM" id="Phobius"/>
    </source>
</evidence>
<organism evidence="2 3">
    <name type="scientific">Papaver somniferum</name>
    <name type="common">Opium poppy</name>
    <dbReference type="NCBI Taxonomy" id="3469"/>
    <lineage>
        <taxon>Eukaryota</taxon>
        <taxon>Viridiplantae</taxon>
        <taxon>Streptophyta</taxon>
        <taxon>Embryophyta</taxon>
        <taxon>Tracheophyta</taxon>
        <taxon>Spermatophyta</taxon>
        <taxon>Magnoliopsida</taxon>
        <taxon>Ranunculales</taxon>
        <taxon>Papaveraceae</taxon>
        <taxon>Papaveroideae</taxon>
        <taxon>Papaver</taxon>
    </lineage>
</organism>
<dbReference type="AlphaFoldDB" id="A0A4Y7LE68"/>
<proteinExistence type="predicted"/>
<dbReference type="Proteomes" id="UP000316621">
    <property type="component" value="Chromosome 11"/>
</dbReference>
<name>A0A4Y7LE68_PAPSO</name>
<feature type="transmembrane region" description="Helical" evidence="1">
    <location>
        <begin position="84"/>
        <end position="103"/>
    </location>
</feature>
<evidence type="ECO:0000313" key="3">
    <source>
        <dbReference type="Proteomes" id="UP000316621"/>
    </source>
</evidence>
<keyword evidence="1" id="KW-1133">Transmembrane helix</keyword>